<dbReference type="EMBL" id="JAUYVI010000005">
    <property type="protein sequence ID" value="MDQ7249507.1"/>
    <property type="molecule type" value="Genomic_DNA"/>
</dbReference>
<comment type="caution">
    <text evidence="2">The sequence shown here is derived from an EMBL/GenBank/DDBJ whole genome shotgun (WGS) entry which is preliminary data.</text>
</comment>
<reference evidence="3" key="1">
    <citation type="submission" date="2023-08" db="EMBL/GenBank/DDBJ databases">
        <title>Rhodospirillaceae gen. nov., a novel taxon isolated from the Yangtze River Yuezi River estuary sludge.</title>
        <authorList>
            <person name="Ruan L."/>
        </authorList>
    </citation>
    <scope>NUCLEOTIDE SEQUENCE [LARGE SCALE GENOMIC DNA]</scope>
    <source>
        <strain evidence="3">R-7</strain>
    </source>
</reference>
<keyword evidence="1" id="KW-0812">Transmembrane</keyword>
<proteinExistence type="predicted"/>
<dbReference type="RefSeq" id="WP_379957550.1">
    <property type="nucleotide sequence ID" value="NZ_JAUYVI010000005.1"/>
</dbReference>
<evidence type="ECO:0000256" key="1">
    <source>
        <dbReference type="SAM" id="Phobius"/>
    </source>
</evidence>
<organism evidence="2 3">
    <name type="scientific">Dongia sedimenti</name>
    <dbReference type="NCBI Taxonomy" id="3064282"/>
    <lineage>
        <taxon>Bacteria</taxon>
        <taxon>Pseudomonadati</taxon>
        <taxon>Pseudomonadota</taxon>
        <taxon>Alphaproteobacteria</taxon>
        <taxon>Rhodospirillales</taxon>
        <taxon>Dongiaceae</taxon>
        <taxon>Dongia</taxon>
    </lineage>
</organism>
<gene>
    <name evidence="2" type="ORF">Q8A70_17600</name>
</gene>
<protein>
    <submittedName>
        <fullName evidence="2">Uncharacterized protein</fullName>
    </submittedName>
</protein>
<feature type="transmembrane region" description="Helical" evidence="1">
    <location>
        <begin position="20"/>
        <end position="41"/>
    </location>
</feature>
<evidence type="ECO:0000313" key="2">
    <source>
        <dbReference type="EMBL" id="MDQ7249507.1"/>
    </source>
</evidence>
<sequence length="89" mass="9140">MTEPNSDRPEAKSAGCWSVALILVGGLIALLSGFCAGGSIAGGVIDVFNGDATVSQALGPILPFLLFSLPFIAGGIALIVWGVRLQRRK</sequence>
<keyword evidence="1" id="KW-0472">Membrane</keyword>
<evidence type="ECO:0000313" key="3">
    <source>
        <dbReference type="Proteomes" id="UP001230156"/>
    </source>
</evidence>
<keyword evidence="3" id="KW-1185">Reference proteome</keyword>
<dbReference type="Proteomes" id="UP001230156">
    <property type="component" value="Unassembled WGS sequence"/>
</dbReference>
<keyword evidence="1" id="KW-1133">Transmembrane helix</keyword>
<accession>A0ABU0YQM8</accession>
<feature type="transmembrane region" description="Helical" evidence="1">
    <location>
        <begin position="61"/>
        <end position="83"/>
    </location>
</feature>
<name>A0ABU0YQM8_9PROT</name>